<proteinExistence type="predicted"/>
<comment type="caution">
    <text evidence="1">The sequence shown here is derived from an EMBL/GenBank/DDBJ whole genome shotgun (WGS) entry which is preliminary data.</text>
</comment>
<protein>
    <submittedName>
        <fullName evidence="1">Uncharacterized protein</fullName>
    </submittedName>
</protein>
<sequence>MKRKRREISLSDICAKTVLLVPDLILSDRLAAHICGSSLSPALPFPSSSGAPAGTSTEVATKEQLDLSMELDLPILFRHGDFLVPPLLEEIQVKERIGFSQNKERKPKKLSLRFLDRRLEKSFFGYAHFLLCALFHLQKPSNSQFNSFAADNEKTLTRFLKVVTLDFFSYARESASPSISSLVAYGPLYKEGLLFLKEGPFLFFKSLNAVPNLLHHSSYGYGLKIENKQMLQQQTELWTLPSNVNQVNPSRQDSHCYGSTRDEWSRQRVEKRQAWLLIE</sequence>
<dbReference type="Proteomes" id="UP001630127">
    <property type="component" value="Unassembled WGS sequence"/>
</dbReference>
<reference evidence="1 2" key="1">
    <citation type="submission" date="2024-11" db="EMBL/GenBank/DDBJ databases">
        <title>A near-complete genome assembly of Cinchona calisaya.</title>
        <authorList>
            <person name="Lian D.C."/>
            <person name="Zhao X.W."/>
            <person name="Wei L."/>
        </authorList>
    </citation>
    <scope>NUCLEOTIDE SEQUENCE [LARGE SCALE GENOMIC DNA]</scope>
    <source>
        <tissue evidence="1">Nenye</tissue>
    </source>
</reference>
<evidence type="ECO:0000313" key="2">
    <source>
        <dbReference type="Proteomes" id="UP001630127"/>
    </source>
</evidence>
<keyword evidence="2" id="KW-1185">Reference proteome</keyword>
<organism evidence="1 2">
    <name type="scientific">Cinchona calisaya</name>
    <dbReference type="NCBI Taxonomy" id="153742"/>
    <lineage>
        <taxon>Eukaryota</taxon>
        <taxon>Viridiplantae</taxon>
        <taxon>Streptophyta</taxon>
        <taxon>Embryophyta</taxon>
        <taxon>Tracheophyta</taxon>
        <taxon>Spermatophyta</taxon>
        <taxon>Magnoliopsida</taxon>
        <taxon>eudicotyledons</taxon>
        <taxon>Gunneridae</taxon>
        <taxon>Pentapetalae</taxon>
        <taxon>asterids</taxon>
        <taxon>lamiids</taxon>
        <taxon>Gentianales</taxon>
        <taxon>Rubiaceae</taxon>
        <taxon>Cinchonoideae</taxon>
        <taxon>Cinchoneae</taxon>
        <taxon>Cinchona</taxon>
    </lineage>
</organism>
<dbReference type="AlphaFoldDB" id="A0ABD2ZB66"/>
<accession>A0ABD2ZB66</accession>
<gene>
    <name evidence="1" type="ORF">ACH5RR_023236</name>
</gene>
<name>A0ABD2ZB66_9GENT</name>
<evidence type="ECO:0000313" key="1">
    <source>
        <dbReference type="EMBL" id="KAL3516334.1"/>
    </source>
</evidence>
<dbReference type="EMBL" id="JBJUIK010000010">
    <property type="protein sequence ID" value="KAL3516334.1"/>
    <property type="molecule type" value="Genomic_DNA"/>
</dbReference>